<dbReference type="RefSeq" id="WP_101264569.1">
    <property type="nucleotide sequence ID" value="NZ_NWTK01000002.1"/>
</dbReference>
<evidence type="ECO:0000256" key="3">
    <source>
        <dbReference type="ARBA" id="ARBA00023125"/>
    </source>
</evidence>
<evidence type="ECO:0000256" key="2">
    <source>
        <dbReference type="ARBA" id="ARBA00023015"/>
    </source>
</evidence>
<sequence>MTFEQLRIFVAVAQREHLTRAAEIINLTPSAVSAAIKNLETYYGVELFHRVGRRIELTPTGRIFLDEAKATLARARAAELTLAELGGLKRGTLNVAASQTIASYWLPPVLMRFHEQYPRIEINLSIGNTRNVSDAILNGSSDLGFIEGEIDEPALMMREIAKDALMVIVAPNHDWAKGQALTFQDLVTQTSWVLRETGSGTRSEFESALRRASVSPTELNIVMTFPSNESVISAAAAGNAAAVVSSSVALPFIEQGRLHAANITLPERSFMMLHHKERHHSRAASVLADIALQKQ</sequence>
<dbReference type="PANTHER" id="PTHR30126">
    <property type="entry name" value="HTH-TYPE TRANSCRIPTIONAL REGULATOR"/>
    <property type="match status" value="1"/>
</dbReference>
<feature type="domain" description="HTH lysR-type" evidence="5">
    <location>
        <begin position="1"/>
        <end position="58"/>
    </location>
</feature>
<evidence type="ECO:0000313" key="7">
    <source>
        <dbReference type="Proteomes" id="UP000233597"/>
    </source>
</evidence>
<gene>
    <name evidence="6" type="ORF">COO20_04965</name>
</gene>
<protein>
    <submittedName>
        <fullName evidence="6">LysR family transcriptional regulator</fullName>
    </submittedName>
</protein>
<dbReference type="Gene3D" id="3.40.190.290">
    <property type="match status" value="1"/>
</dbReference>
<comment type="caution">
    <text evidence="6">The sequence shown here is derived from an EMBL/GenBank/DDBJ whole genome shotgun (WGS) entry which is preliminary data.</text>
</comment>
<comment type="similarity">
    <text evidence="1">Belongs to the LysR transcriptional regulatory family.</text>
</comment>
<evidence type="ECO:0000256" key="4">
    <source>
        <dbReference type="ARBA" id="ARBA00023163"/>
    </source>
</evidence>
<dbReference type="GO" id="GO:0003700">
    <property type="term" value="F:DNA-binding transcription factor activity"/>
    <property type="evidence" value="ECO:0007669"/>
    <property type="project" value="InterPro"/>
</dbReference>
<evidence type="ECO:0000256" key="1">
    <source>
        <dbReference type="ARBA" id="ARBA00009437"/>
    </source>
</evidence>
<dbReference type="PRINTS" id="PR00039">
    <property type="entry name" value="HTHLYSR"/>
</dbReference>
<dbReference type="SUPFAM" id="SSF46785">
    <property type="entry name" value="Winged helix' DNA-binding domain"/>
    <property type="match status" value="1"/>
</dbReference>
<dbReference type="OrthoDB" id="9808620at2"/>
<dbReference type="Pfam" id="PF03466">
    <property type="entry name" value="LysR_substrate"/>
    <property type="match status" value="1"/>
</dbReference>
<dbReference type="InterPro" id="IPR000847">
    <property type="entry name" value="LysR_HTH_N"/>
</dbReference>
<dbReference type="Pfam" id="PF00126">
    <property type="entry name" value="HTH_1"/>
    <property type="match status" value="1"/>
</dbReference>
<keyword evidence="4" id="KW-0804">Transcription</keyword>
<organism evidence="6 7">
    <name type="scientific">Thalassospira marina</name>
    <dbReference type="NCBI Taxonomy" id="2048283"/>
    <lineage>
        <taxon>Bacteria</taxon>
        <taxon>Pseudomonadati</taxon>
        <taxon>Pseudomonadota</taxon>
        <taxon>Alphaproteobacteria</taxon>
        <taxon>Rhodospirillales</taxon>
        <taxon>Thalassospiraceae</taxon>
        <taxon>Thalassospira</taxon>
    </lineage>
</organism>
<dbReference type="InterPro" id="IPR036390">
    <property type="entry name" value="WH_DNA-bd_sf"/>
</dbReference>
<evidence type="ECO:0000313" key="6">
    <source>
        <dbReference type="EMBL" id="PKR55521.1"/>
    </source>
</evidence>
<dbReference type="SUPFAM" id="SSF53850">
    <property type="entry name" value="Periplasmic binding protein-like II"/>
    <property type="match status" value="1"/>
</dbReference>
<dbReference type="PANTHER" id="PTHR30126:SF39">
    <property type="entry name" value="HTH-TYPE TRANSCRIPTIONAL REGULATOR CYSL"/>
    <property type="match status" value="1"/>
</dbReference>
<keyword evidence="3" id="KW-0238">DNA-binding</keyword>
<keyword evidence="2" id="KW-0805">Transcription regulation</keyword>
<accession>A0A2N3KY83</accession>
<dbReference type="Proteomes" id="UP000233597">
    <property type="component" value="Unassembled WGS sequence"/>
</dbReference>
<dbReference type="InterPro" id="IPR036388">
    <property type="entry name" value="WH-like_DNA-bd_sf"/>
</dbReference>
<dbReference type="FunFam" id="1.10.10.10:FF:000001">
    <property type="entry name" value="LysR family transcriptional regulator"/>
    <property type="match status" value="1"/>
</dbReference>
<proteinExistence type="inferred from homology"/>
<evidence type="ECO:0000259" key="5">
    <source>
        <dbReference type="PROSITE" id="PS50931"/>
    </source>
</evidence>
<dbReference type="AlphaFoldDB" id="A0A2N3KY83"/>
<dbReference type="InterPro" id="IPR005119">
    <property type="entry name" value="LysR_subst-bd"/>
</dbReference>
<dbReference type="GO" id="GO:0000976">
    <property type="term" value="F:transcription cis-regulatory region binding"/>
    <property type="evidence" value="ECO:0007669"/>
    <property type="project" value="TreeGrafter"/>
</dbReference>
<dbReference type="Gene3D" id="1.10.10.10">
    <property type="entry name" value="Winged helix-like DNA-binding domain superfamily/Winged helix DNA-binding domain"/>
    <property type="match status" value="1"/>
</dbReference>
<name>A0A2N3KY83_9PROT</name>
<reference evidence="6 7" key="1">
    <citation type="submission" date="2017-09" db="EMBL/GenBank/DDBJ databases">
        <title>Biodiversity and function of Thalassospira species in the particle-attached aromatic-hydrocarbon-degrading consortia from the surface seawater of the South China Sea.</title>
        <authorList>
            <person name="Dong C."/>
            <person name="Liu R."/>
            <person name="Shao Z."/>
        </authorList>
    </citation>
    <scope>NUCLEOTIDE SEQUENCE [LARGE SCALE GENOMIC DNA]</scope>
    <source>
        <strain evidence="6 7">CSC1P2</strain>
    </source>
</reference>
<dbReference type="EMBL" id="NWTK01000002">
    <property type="protein sequence ID" value="PKR55521.1"/>
    <property type="molecule type" value="Genomic_DNA"/>
</dbReference>
<dbReference type="PROSITE" id="PS50931">
    <property type="entry name" value="HTH_LYSR"/>
    <property type="match status" value="1"/>
</dbReference>